<proteinExistence type="predicted"/>
<feature type="region of interest" description="Disordered" evidence="1">
    <location>
        <begin position="765"/>
        <end position="810"/>
    </location>
</feature>
<feature type="compositionally biased region" description="Basic and acidic residues" evidence="1">
    <location>
        <begin position="455"/>
        <end position="465"/>
    </location>
</feature>
<accession>B3T1G0</accession>
<name>B3T1G0_9ZZZZ</name>
<gene>
    <name evidence="2" type="ORF">ALOHA_HF4000009L19ctg1g16</name>
</gene>
<feature type="region of interest" description="Disordered" evidence="1">
    <location>
        <begin position="446"/>
        <end position="477"/>
    </location>
</feature>
<feature type="region of interest" description="Disordered" evidence="1">
    <location>
        <begin position="1"/>
        <end position="97"/>
    </location>
</feature>
<reference evidence="2" key="1">
    <citation type="journal article" date="2008" name="ISME J.">
        <title>Genomic patterns of recombination, clonal divergence and environment in marine microbial populations.</title>
        <authorList>
            <person name="Konstantinidis K.T."/>
            <person name="Delong E.F."/>
        </authorList>
    </citation>
    <scope>NUCLEOTIDE SEQUENCE</scope>
</reference>
<dbReference type="EMBL" id="EU016575">
    <property type="protein sequence ID" value="ABZ06419.1"/>
    <property type="molecule type" value="Genomic_DNA"/>
</dbReference>
<feature type="compositionally biased region" description="Basic residues" evidence="1">
    <location>
        <begin position="773"/>
        <end position="796"/>
    </location>
</feature>
<evidence type="ECO:0000313" key="2">
    <source>
        <dbReference type="EMBL" id="ABZ06419.1"/>
    </source>
</evidence>
<evidence type="ECO:0000256" key="1">
    <source>
        <dbReference type="SAM" id="MobiDB-lite"/>
    </source>
</evidence>
<protein>
    <submittedName>
        <fullName evidence="2">Uncharacterized protein</fullName>
    </submittedName>
</protein>
<dbReference type="AlphaFoldDB" id="B3T1G0"/>
<organism evidence="2">
    <name type="scientific">uncultured marine microorganism HF4000_009L19</name>
    <dbReference type="NCBI Taxonomy" id="455516"/>
    <lineage>
        <taxon>unclassified sequences</taxon>
        <taxon>environmental samples</taxon>
    </lineage>
</organism>
<sequence>MSKETRCGRRPNPELSSSSSLVADAIQPRLRPQNQATPDDRRGGQRHLVQRVGTEQLEVRPGPDDEGVAVLPKQEDPAVVGPRRGGEPRARFDPCPAVDLTTGPGVVIQEETTVQQRVIVVAIDQRRRVVGAQHRLIPDDEVVAALSRVQRDVSGRTWADRVDRSWHPARVSGVDVDQPLPRERRRDHIHRHPGEFPQQPPVEIVGPYPAAPGRHDLGPEVVLPDEGGGPVLYLAPLDPPHLVTSRSVKGDEKRLRRVVVDDIQPPVVERRRGGGPETLTAVEHTELAGPDRLAAQVQRGDQPDAPEIDVESLAVSDRRLRRVAVLEMSLDRGGGRVQLAHPADSAGLEVEVVHQPPVVRCRPHGPAVGTRVVQPRDRGTLLAGAEGCGQKDVVVPDDRRAPAETGNIGPPDDVLGLAPGLGQSGIVGDRPGVWTAEQGPLALLRRHRPRPSQQQHRDHADRCATHEPPPGTSPLFSHARTVRHRRVLQESGEALRLLLPPASCLLPSVSFERSVFVQPLGQLDVGAERVGEERDGQVQRSHLGVGPVECDPLRLQLPTERLEVVHLEPDVVERPATSADRGLLRWRVGQVHTGQIRRLERPAHPRHGIEGLHVPRLHLVDRPRKVDMVQGDRLRLGPVLDKLHLHVVRRHRVGDVGVLVGDVGEPVFDRQRRRQLRARDNRVSGGAHRLDHRPGARYRETDVVHGRALGATGRRRLPHEHQDVGKPHDLQVADGDQLTAQRVDPELLVLVNAGHGQMMMTVDNRALTGGRQLRQRHRRNREHEQRRHRRKHHHSHPQAPPPQTLPNHSQ</sequence>